<dbReference type="RefSeq" id="WP_132336926.1">
    <property type="nucleotide sequence ID" value="NZ_SMJZ01000131.1"/>
</dbReference>
<keyword evidence="3" id="KW-1185">Reference proteome</keyword>
<dbReference type="OrthoDB" id="3602494at2"/>
<reference evidence="2 3" key="1">
    <citation type="submission" date="2019-02" db="EMBL/GenBank/DDBJ databases">
        <title>Draft genome sequences of novel Actinobacteria.</title>
        <authorList>
            <person name="Sahin N."/>
            <person name="Ay H."/>
            <person name="Saygin H."/>
        </authorList>
    </citation>
    <scope>NUCLEOTIDE SEQUENCE [LARGE SCALE GENOMIC DNA]</scope>
    <source>
        <strain evidence="2 3">KC201</strain>
    </source>
</reference>
<keyword evidence="1" id="KW-1133">Transmembrane helix</keyword>
<sequence>MSEQDGHPNFGHLSLRQAEIDGPVDLRYSRFPTEPDFSNLKTSSYVDLEGAQLEKGIKASSIEAPEGVDFYRATLGGGLDLTGSKIGDRLRIARCGTINGSLILRSCKIDGELEIYDMTVSGSTYLSNMTIEGDFSIRNSSFTKDVQCFYTISNREVILLDCRFLDRVDFEGLRVGHDLTWDGTTFQKNSIFDKTDVSGFIEGTAIFHGEASFTRAILRSPTTIRACVRGVDLRETRFETGATLILRYAAVDMSGAILAGPTSLIALNRPFRGIFDDPLEEPEQLAGDPRVMLIDVSSVDTSNLTLIDIDLTRCRFTGAFNLDKLRLEGAWAFNEPPRERIGLTPFRWTRRKVIEEERQWRALRRHSRPLKSGWGDPPDHERNVPGLAALATIYRQLRKSREDAKDEPGANDFYYGEMEMRRHSQEWRMPERWLLQAYWLLSGYGLRASRAFAWLGISMTITIILLMGFGLPQSSPKQEAIGTIFDSGRRVTLEIGKQAPKNPSGVRFTSERLEKAINITLNSAVFRSSGQDLTRTGTYIEMASRIVEPALIGLAILAIRGRLKRGN</sequence>
<evidence type="ECO:0000313" key="2">
    <source>
        <dbReference type="EMBL" id="TDC02694.1"/>
    </source>
</evidence>
<feature type="transmembrane region" description="Helical" evidence="1">
    <location>
        <begin position="451"/>
        <end position="471"/>
    </location>
</feature>
<protein>
    <submittedName>
        <fullName evidence="2">Pentapeptide repeat-containing protein</fullName>
    </submittedName>
</protein>
<dbReference type="Gene3D" id="2.160.20.80">
    <property type="entry name" value="E3 ubiquitin-protein ligase SopA"/>
    <property type="match status" value="1"/>
</dbReference>
<keyword evidence="1" id="KW-0472">Membrane</keyword>
<comment type="caution">
    <text evidence="2">The sequence shown here is derived from an EMBL/GenBank/DDBJ whole genome shotgun (WGS) entry which is preliminary data.</text>
</comment>
<accession>A0A4R4N479</accession>
<dbReference type="AlphaFoldDB" id="A0A4R4N479"/>
<dbReference type="Proteomes" id="UP000295157">
    <property type="component" value="Unassembled WGS sequence"/>
</dbReference>
<dbReference type="EMBL" id="SMJZ01000131">
    <property type="protein sequence ID" value="TDC02694.1"/>
    <property type="molecule type" value="Genomic_DNA"/>
</dbReference>
<organism evidence="2 3">
    <name type="scientific">Nonomuraea longispora</name>
    <dbReference type="NCBI Taxonomy" id="1848320"/>
    <lineage>
        <taxon>Bacteria</taxon>
        <taxon>Bacillati</taxon>
        <taxon>Actinomycetota</taxon>
        <taxon>Actinomycetes</taxon>
        <taxon>Streptosporangiales</taxon>
        <taxon>Streptosporangiaceae</taxon>
        <taxon>Nonomuraea</taxon>
    </lineage>
</organism>
<evidence type="ECO:0000256" key="1">
    <source>
        <dbReference type="SAM" id="Phobius"/>
    </source>
</evidence>
<name>A0A4R4N479_9ACTN</name>
<evidence type="ECO:0000313" key="3">
    <source>
        <dbReference type="Proteomes" id="UP000295157"/>
    </source>
</evidence>
<keyword evidence="1" id="KW-0812">Transmembrane</keyword>
<gene>
    <name evidence="2" type="ORF">E1267_28835</name>
</gene>
<proteinExistence type="predicted"/>